<keyword evidence="3" id="KW-1185">Reference proteome</keyword>
<sequence length="192" mass="22075">MSKEAIEIIKAEHRSLSAVLESADYLIGEIRAKRIKPDFQLLGALLNYIDTFPETLHHPKEDRFLFARLRQRTRAADSLLDELEAQHRSGEMRVRELHLALARFEVEGDGALDSFANTLTAFTELSWRHMTVEEKELIPLAERYLLDIDWEEVAAAFRDNNDPMFGSTRSDHFRQLFRQIVNMTPPPLGLGG</sequence>
<comment type="caution">
    <text evidence="2">The sequence shown here is derived from an EMBL/GenBank/DDBJ whole genome shotgun (WGS) entry which is preliminary data.</text>
</comment>
<dbReference type="InterPro" id="IPR012312">
    <property type="entry name" value="Hemerythrin-like"/>
</dbReference>
<dbReference type="EMBL" id="BSPX01000018">
    <property type="protein sequence ID" value="GLT22086.1"/>
    <property type="molecule type" value="Genomic_DNA"/>
</dbReference>
<dbReference type="Pfam" id="PF01814">
    <property type="entry name" value="Hemerythrin"/>
    <property type="match status" value="1"/>
</dbReference>
<gene>
    <name evidence="2" type="ORF">GCM10007933_15420</name>
</gene>
<dbReference type="CDD" id="cd12108">
    <property type="entry name" value="Hr-like"/>
    <property type="match status" value="1"/>
</dbReference>
<dbReference type="PANTHER" id="PTHR39966">
    <property type="entry name" value="BLL2471 PROTEIN-RELATED"/>
    <property type="match status" value="1"/>
</dbReference>
<dbReference type="Proteomes" id="UP001157167">
    <property type="component" value="Unassembled WGS sequence"/>
</dbReference>
<proteinExistence type="predicted"/>
<dbReference type="PANTHER" id="PTHR39966:SF1">
    <property type="entry name" value="HEMERYTHRIN-LIKE DOMAIN-CONTAINING PROTEIN"/>
    <property type="match status" value="1"/>
</dbReference>
<accession>A0ABQ6F9Y0</accession>
<dbReference type="Gene3D" id="1.20.120.520">
    <property type="entry name" value="nmb1532 protein domain like"/>
    <property type="match status" value="1"/>
</dbReference>
<evidence type="ECO:0000313" key="3">
    <source>
        <dbReference type="Proteomes" id="UP001157167"/>
    </source>
</evidence>
<evidence type="ECO:0000259" key="1">
    <source>
        <dbReference type="Pfam" id="PF01814"/>
    </source>
</evidence>
<protein>
    <submittedName>
        <fullName evidence="2">Cation-binding protein</fullName>
    </submittedName>
</protein>
<feature type="domain" description="Hemerythrin-like" evidence="1">
    <location>
        <begin position="5"/>
        <end position="141"/>
    </location>
</feature>
<dbReference type="RefSeq" id="WP_284187458.1">
    <property type="nucleotide sequence ID" value="NZ_BSPX01000018.1"/>
</dbReference>
<reference evidence="3" key="1">
    <citation type="journal article" date="2019" name="Int. J. Syst. Evol. Microbiol.">
        <title>The Global Catalogue of Microorganisms (GCM) 10K type strain sequencing project: providing services to taxonomists for standard genome sequencing and annotation.</title>
        <authorList>
            <consortium name="The Broad Institute Genomics Platform"/>
            <consortium name="The Broad Institute Genome Sequencing Center for Infectious Disease"/>
            <person name="Wu L."/>
            <person name="Ma J."/>
        </authorList>
    </citation>
    <scope>NUCLEOTIDE SEQUENCE [LARGE SCALE GENOMIC DNA]</scope>
    <source>
        <strain evidence="3">NBRC 102407</strain>
    </source>
</reference>
<evidence type="ECO:0000313" key="2">
    <source>
        <dbReference type="EMBL" id="GLT22086.1"/>
    </source>
</evidence>
<name>A0ABQ6F9Y0_9RHOO</name>
<organism evidence="2 3">
    <name type="scientific">Zoogloea oryzae</name>
    <dbReference type="NCBI Taxonomy" id="310767"/>
    <lineage>
        <taxon>Bacteria</taxon>
        <taxon>Pseudomonadati</taxon>
        <taxon>Pseudomonadota</taxon>
        <taxon>Betaproteobacteria</taxon>
        <taxon>Rhodocyclales</taxon>
        <taxon>Zoogloeaceae</taxon>
        <taxon>Zoogloea</taxon>
    </lineage>
</organism>